<dbReference type="Proteomes" id="UP000561726">
    <property type="component" value="Unassembled WGS sequence"/>
</dbReference>
<keyword evidence="1" id="KW-0812">Transmembrane</keyword>
<evidence type="ECO:0000259" key="2">
    <source>
        <dbReference type="Pfam" id="PF14067"/>
    </source>
</evidence>
<dbReference type="InterPro" id="IPR025902">
    <property type="entry name" value="LssY-like-C_dom"/>
</dbReference>
<evidence type="ECO:0000313" key="4">
    <source>
        <dbReference type="Proteomes" id="UP000561726"/>
    </source>
</evidence>
<dbReference type="AlphaFoldDB" id="A0A7W8ZUC3"/>
<keyword evidence="1" id="KW-0472">Membrane</keyword>
<keyword evidence="1" id="KW-1133">Transmembrane helix</keyword>
<comment type="caution">
    <text evidence="3">The sequence shown here is derived from an EMBL/GenBank/DDBJ whole genome shotgun (WGS) entry which is preliminary data.</text>
</comment>
<proteinExistence type="predicted"/>
<feature type="domain" description="LssY-like C-terminal" evidence="2">
    <location>
        <begin position="2"/>
        <end position="64"/>
    </location>
</feature>
<organism evidence="3 4">
    <name type="scientific">Cryobacterium roopkundense</name>
    <dbReference type="NCBI Taxonomy" id="1001240"/>
    <lineage>
        <taxon>Bacteria</taxon>
        <taxon>Bacillati</taxon>
        <taxon>Actinomycetota</taxon>
        <taxon>Actinomycetes</taxon>
        <taxon>Micrococcales</taxon>
        <taxon>Microbacteriaceae</taxon>
        <taxon>Cryobacterium</taxon>
    </lineage>
</organism>
<feature type="transmembrane region" description="Helical" evidence="1">
    <location>
        <begin position="94"/>
        <end position="118"/>
    </location>
</feature>
<name>A0A7W8ZUC3_9MICO</name>
<protein>
    <recommendedName>
        <fullName evidence="2">LssY-like C-terminal domain-containing protein</fullName>
    </recommendedName>
</protein>
<gene>
    <name evidence="3" type="ORF">BJ997_000894</name>
</gene>
<sequence length="129" mass="13899">MGFSLFTLQITHKIDARTDVERDHIVESVTHGNAVVRLTTIRDFSTEYHARNGGGDAIETDGDLPVLDLRLVRPLAGFNALPSDSRDARPGATILGAVLVGGRALVAGALLVTLLLSWQELTTERAPKK</sequence>
<dbReference type="EMBL" id="JACHBQ010000001">
    <property type="protein sequence ID" value="MBB5640346.1"/>
    <property type="molecule type" value="Genomic_DNA"/>
</dbReference>
<dbReference type="Pfam" id="PF14067">
    <property type="entry name" value="LssY_C"/>
    <property type="match status" value="1"/>
</dbReference>
<evidence type="ECO:0000313" key="3">
    <source>
        <dbReference type="EMBL" id="MBB5640346.1"/>
    </source>
</evidence>
<evidence type="ECO:0000256" key="1">
    <source>
        <dbReference type="SAM" id="Phobius"/>
    </source>
</evidence>
<reference evidence="3 4" key="1">
    <citation type="submission" date="2020-08" db="EMBL/GenBank/DDBJ databases">
        <title>Sequencing the genomes of 1000 actinobacteria strains.</title>
        <authorList>
            <person name="Klenk H.-P."/>
        </authorList>
    </citation>
    <scope>NUCLEOTIDE SEQUENCE [LARGE SCALE GENOMIC DNA]</scope>
    <source>
        <strain evidence="3 4">DSM 21065</strain>
    </source>
</reference>
<accession>A0A7W8ZUC3</accession>